<dbReference type="Proteomes" id="UP000521676">
    <property type="component" value="Unassembled WGS sequence"/>
</dbReference>
<reference evidence="8" key="2">
    <citation type="journal article" date="2024" name="Nature">
        <title>Anoxygenic phototroph of the Chloroflexota uses a type I reaction centre.</title>
        <authorList>
            <person name="Tsuji J.M."/>
            <person name="Shaw N.A."/>
            <person name="Nagashima S."/>
            <person name="Venkiteswaran J.J."/>
            <person name="Schiff S.L."/>
            <person name="Watanabe T."/>
            <person name="Fukui M."/>
            <person name="Hanada S."/>
            <person name="Tank M."/>
            <person name="Neufeld J.D."/>
        </authorList>
    </citation>
    <scope>NUCLEOTIDE SEQUENCE</scope>
    <source>
        <strain evidence="8">L227-S17</strain>
    </source>
</reference>
<dbReference type="InterPro" id="IPR029063">
    <property type="entry name" value="SAM-dependent_MTases_sf"/>
</dbReference>
<feature type="domain" description="Type II methyltransferase M.TaqI-like" evidence="6">
    <location>
        <begin position="153"/>
        <end position="338"/>
    </location>
</feature>
<keyword evidence="10" id="KW-1185">Reference proteome</keyword>
<dbReference type="PANTHER" id="PTHR33841:SF1">
    <property type="entry name" value="DNA METHYLTRANSFERASE A"/>
    <property type="match status" value="1"/>
</dbReference>
<evidence type="ECO:0000259" key="6">
    <source>
        <dbReference type="Pfam" id="PF07669"/>
    </source>
</evidence>
<reference evidence="7 9" key="1">
    <citation type="submission" date="2020-06" db="EMBL/GenBank/DDBJ databases">
        <title>Anoxygenic phototrophic Chloroflexota member uses a Type I reaction center.</title>
        <authorList>
            <person name="Tsuji J.M."/>
            <person name="Shaw N.A."/>
            <person name="Nagashima S."/>
            <person name="Venkiteswaran J."/>
            <person name="Schiff S.L."/>
            <person name="Hanada S."/>
            <person name="Tank M."/>
            <person name="Neufeld J.D."/>
        </authorList>
    </citation>
    <scope>NUCLEOTIDE SEQUENCE [LARGE SCALE GENOMIC DNA]</scope>
    <source>
        <strain evidence="7">L227-S17</strain>
    </source>
</reference>
<evidence type="ECO:0000256" key="5">
    <source>
        <dbReference type="ARBA" id="ARBA00047942"/>
    </source>
</evidence>
<evidence type="ECO:0000313" key="7">
    <source>
        <dbReference type="EMBL" id="NWJ48970.1"/>
    </source>
</evidence>
<keyword evidence="4" id="KW-0949">S-adenosyl-L-methionine</keyword>
<gene>
    <name evidence="7" type="ORF">HXX08_24175</name>
    <name evidence="8" type="ORF">OZ401_004521</name>
</gene>
<proteinExistence type="predicted"/>
<organism evidence="7 9">
    <name type="scientific">Candidatus Chlorohelix allophototropha</name>
    <dbReference type="NCBI Taxonomy" id="3003348"/>
    <lineage>
        <taxon>Bacteria</taxon>
        <taxon>Bacillati</taxon>
        <taxon>Chloroflexota</taxon>
        <taxon>Chloroflexia</taxon>
        <taxon>Candidatus Chloroheliales</taxon>
        <taxon>Candidatus Chloroheliaceae</taxon>
        <taxon>Candidatus Chlorohelix</taxon>
    </lineage>
</organism>
<dbReference type="EC" id="2.1.1.72" evidence="1"/>
<sequence>MAQLSPLKRQKRLPQEAIGNDSAHIVLAQLARRVLEIALESYKPEEVYPLECLKIAEVCPNELELEQLKPPLLNAKSLAILQLEKPRESKRKRAGSFYTPPELATYITEQAMQNAPEGAIIDPACGGGVFLLAALDKLRELEPSTAPHTLAEKLYGLDLNPDAADLARLTLFMRLYELEGQQSLETLRLLARHIRSGNAIISDSPEKLESLDLFDNPGDGAYLASLMPFNWREEWQEVFEQGGFAVALGNPPYIGFNDYSGVEKAYFNYAYPQAYNLKADMLYYFLCRGIDILKAEGRLGFITARFWQEAAFGARLREWLAQSVTVIKLEDMRGQRLFSEAEVDNCLIFLEKKAPAPEHTLTYCVGEKEKSVEQRKLGSAPWAWLRRMPHEEMLLAKIQERSLLLGQVAECRTGVQTGLDAAFMVTAEIARGLEAEVVKPAIKNGQIVPPGVLQWNEDLYLIYLETGTNLLDYPNTAAYLAQFRQQLEQRLRYRQPFPWYELQWARTCALFEASAKLVTPYKAPRNRFALDTRQFYFSTDVVSVVFNEAAKEGIAPEGLLFEQAAAHFLNTPLSTWQFRSYSKQVGGGQYDYYANPVKNLAIPFPERLKQFPQLFEAKLDISAAADISYALYELTPDEIETIEQTR</sequence>
<dbReference type="PANTHER" id="PTHR33841">
    <property type="entry name" value="DNA METHYLTRANSFERASE YEEA-RELATED"/>
    <property type="match status" value="1"/>
</dbReference>
<dbReference type="GO" id="GO:0032259">
    <property type="term" value="P:methylation"/>
    <property type="evidence" value="ECO:0007669"/>
    <property type="project" value="UniProtKB-KW"/>
</dbReference>
<evidence type="ECO:0000256" key="2">
    <source>
        <dbReference type="ARBA" id="ARBA00022603"/>
    </source>
</evidence>
<dbReference type="EMBL" id="JACATZ010000003">
    <property type="protein sequence ID" value="NWJ48970.1"/>
    <property type="molecule type" value="Genomic_DNA"/>
</dbReference>
<dbReference type="SUPFAM" id="SSF53335">
    <property type="entry name" value="S-adenosyl-L-methionine-dependent methyltransferases"/>
    <property type="match status" value="1"/>
</dbReference>
<dbReference type="EMBL" id="CP128400">
    <property type="protein sequence ID" value="WJW68899.1"/>
    <property type="molecule type" value="Genomic_DNA"/>
</dbReference>
<dbReference type="InterPro" id="IPR011639">
    <property type="entry name" value="MethylTrfase_TaqI-like_dom"/>
</dbReference>
<dbReference type="AlphaFoldDB" id="A0A8T7M9Z8"/>
<dbReference type="PRINTS" id="PR00507">
    <property type="entry name" value="N12N6MTFRASE"/>
</dbReference>
<dbReference type="GO" id="GO:0006304">
    <property type="term" value="P:DNA modification"/>
    <property type="evidence" value="ECO:0007669"/>
    <property type="project" value="InterPro"/>
</dbReference>
<dbReference type="Proteomes" id="UP001431572">
    <property type="component" value="Chromosome 2"/>
</dbReference>
<evidence type="ECO:0000256" key="4">
    <source>
        <dbReference type="ARBA" id="ARBA00022691"/>
    </source>
</evidence>
<evidence type="ECO:0000313" key="8">
    <source>
        <dbReference type="EMBL" id="WJW68899.1"/>
    </source>
</evidence>
<name>A0A8T7M9Z8_9CHLR</name>
<keyword evidence="3" id="KW-0808">Transferase</keyword>
<evidence type="ECO:0000256" key="3">
    <source>
        <dbReference type="ARBA" id="ARBA00022679"/>
    </source>
</evidence>
<evidence type="ECO:0000313" key="10">
    <source>
        <dbReference type="Proteomes" id="UP001431572"/>
    </source>
</evidence>
<dbReference type="RefSeq" id="WP_341470804.1">
    <property type="nucleotide sequence ID" value="NZ_CP128400.1"/>
</dbReference>
<comment type="catalytic activity">
    <reaction evidence="5">
        <text>a 2'-deoxyadenosine in DNA + S-adenosyl-L-methionine = an N(6)-methyl-2'-deoxyadenosine in DNA + S-adenosyl-L-homocysteine + H(+)</text>
        <dbReference type="Rhea" id="RHEA:15197"/>
        <dbReference type="Rhea" id="RHEA-COMP:12418"/>
        <dbReference type="Rhea" id="RHEA-COMP:12419"/>
        <dbReference type="ChEBI" id="CHEBI:15378"/>
        <dbReference type="ChEBI" id="CHEBI:57856"/>
        <dbReference type="ChEBI" id="CHEBI:59789"/>
        <dbReference type="ChEBI" id="CHEBI:90615"/>
        <dbReference type="ChEBI" id="CHEBI:90616"/>
        <dbReference type="EC" id="2.1.1.72"/>
    </reaction>
</comment>
<protein>
    <recommendedName>
        <fullName evidence="1">site-specific DNA-methyltransferase (adenine-specific)</fullName>
        <ecNumber evidence="1">2.1.1.72</ecNumber>
    </recommendedName>
</protein>
<dbReference type="Gene3D" id="3.40.50.150">
    <property type="entry name" value="Vaccinia Virus protein VP39"/>
    <property type="match status" value="1"/>
</dbReference>
<evidence type="ECO:0000313" key="9">
    <source>
        <dbReference type="Proteomes" id="UP000521676"/>
    </source>
</evidence>
<keyword evidence="2 7" id="KW-0489">Methyltransferase</keyword>
<evidence type="ECO:0000256" key="1">
    <source>
        <dbReference type="ARBA" id="ARBA00011900"/>
    </source>
</evidence>
<dbReference type="InterPro" id="IPR050953">
    <property type="entry name" value="N4_N6_ade-DNA_methylase"/>
</dbReference>
<dbReference type="Pfam" id="PF07669">
    <property type="entry name" value="Eco57I"/>
    <property type="match status" value="1"/>
</dbReference>
<dbReference type="GO" id="GO:0009007">
    <property type="term" value="F:site-specific DNA-methyltransferase (adenine-specific) activity"/>
    <property type="evidence" value="ECO:0007669"/>
    <property type="project" value="UniProtKB-EC"/>
</dbReference>
<accession>A0A8T7M9Z8</accession>